<evidence type="ECO:0000256" key="4">
    <source>
        <dbReference type="ARBA" id="ARBA00010561"/>
    </source>
</evidence>
<evidence type="ECO:0000256" key="10">
    <source>
        <dbReference type="ARBA" id="ARBA00022692"/>
    </source>
</evidence>
<dbReference type="OrthoDB" id="9794626at2"/>
<feature type="transmembrane region" description="Helical" evidence="19">
    <location>
        <begin position="139"/>
        <end position="157"/>
    </location>
</feature>
<dbReference type="RefSeq" id="WP_107583620.1">
    <property type="nucleotide sequence ID" value="NZ_PZJJ01000003.1"/>
</dbReference>
<name>A0A2T4U9G1_9BACI</name>
<keyword evidence="11 19" id="KW-0460">Magnesium</keyword>
<keyword evidence="10 19" id="KW-0812">Transmembrane</keyword>
<evidence type="ECO:0000256" key="19">
    <source>
        <dbReference type="HAMAP-Rule" id="MF_00719"/>
    </source>
</evidence>
<evidence type="ECO:0000256" key="8">
    <source>
        <dbReference type="ARBA" id="ARBA00022573"/>
    </source>
</evidence>
<evidence type="ECO:0000313" key="21">
    <source>
        <dbReference type="Proteomes" id="UP000240509"/>
    </source>
</evidence>
<keyword evidence="12 19" id="KW-1133">Transmembrane helix</keyword>
<evidence type="ECO:0000256" key="1">
    <source>
        <dbReference type="ARBA" id="ARBA00001946"/>
    </source>
</evidence>
<dbReference type="GO" id="GO:0009236">
    <property type="term" value="P:cobalamin biosynthetic process"/>
    <property type="evidence" value="ECO:0007669"/>
    <property type="project" value="UniProtKB-UniRule"/>
</dbReference>
<dbReference type="EC" id="2.7.8.26" evidence="5 19"/>
<keyword evidence="9 19" id="KW-0808">Transferase</keyword>
<evidence type="ECO:0000256" key="13">
    <source>
        <dbReference type="ARBA" id="ARBA00023136"/>
    </source>
</evidence>
<dbReference type="PANTHER" id="PTHR34148">
    <property type="entry name" value="ADENOSYLCOBINAMIDE-GDP RIBAZOLETRANSFERASE"/>
    <property type="match status" value="1"/>
</dbReference>
<dbReference type="GO" id="GO:0005886">
    <property type="term" value="C:plasma membrane"/>
    <property type="evidence" value="ECO:0007669"/>
    <property type="project" value="UniProtKB-SubCell"/>
</dbReference>
<dbReference type="Proteomes" id="UP000240509">
    <property type="component" value="Unassembled WGS sequence"/>
</dbReference>
<dbReference type="InterPro" id="IPR003805">
    <property type="entry name" value="CobS"/>
</dbReference>
<evidence type="ECO:0000256" key="15">
    <source>
        <dbReference type="ARBA" id="ARBA00032605"/>
    </source>
</evidence>
<reference evidence="20 21" key="1">
    <citation type="submission" date="2018-03" db="EMBL/GenBank/DDBJ databases">
        <title>Alkalicoccus saliphilus sp. nov., isolated from a mineral pool.</title>
        <authorList>
            <person name="Zhao B."/>
        </authorList>
    </citation>
    <scope>NUCLEOTIDE SEQUENCE [LARGE SCALE GENOMIC DNA]</scope>
    <source>
        <strain evidence="20 21">6AG</strain>
    </source>
</reference>
<comment type="catalytic activity">
    <reaction evidence="18 19">
        <text>alpha-ribazole 5'-phosphate + adenosylcob(III)inamide-GDP = adenosylcob(III)alamin 5'-phosphate + GMP + H(+)</text>
        <dbReference type="Rhea" id="RHEA:23560"/>
        <dbReference type="ChEBI" id="CHEBI:15378"/>
        <dbReference type="ChEBI" id="CHEBI:57918"/>
        <dbReference type="ChEBI" id="CHEBI:58115"/>
        <dbReference type="ChEBI" id="CHEBI:60487"/>
        <dbReference type="ChEBI" id="CHEBI:60493"/>
        <dbReference type="EC" id="2.7.8.26"/>
    </reaction>
</comment>
<dbReference type="AlphaFoldDB" id="A0A2T4U9G1"/>
<comment type="cofactor">
    <cofactor evidence="1 19">
        <name>Mg(2+)</name>
        <dbReference type="ChEBI" id="CHEBI:18420"/>
    </cofactor>
</comment>
<evidence type="ECO:0000256" key="9">
    <source>
        <dbReference type="ARBA" id="ARBA00022679"/>
    </source>
</evidence>
<evidence type="ECO:0000256" key="12">
    <source>
        <dbReference type="ARBA" id="ARBA00022989"/>
    </source>
</evidence>
<evidence type="ECO:0000256" key="14">
    <source>
        <dbReference type="ARBA" id="ARBA00025228"/>
    </source>
</evidence>
<evidence type="ECO:0000256" key="6">
    <source>
        <dbReference type="ARBA" id="ARBA00015850"/>
    </source>
</evidence>
<gene>
    <name evidence="19 20" type="primary">cobS</name>
    <name evidence="20" type="ORF">C6Y45_03415</name>
</gene>
<dbReference type="NCBIfam" id="TIGR00317">
    <property type="entry name" value="cobS"/>
    <property type="match status" value="1"/>
</dbReference>
<evidence type="ECO:0000256" key="18">
    <source>
        <dbReference type="ARBA" id="ARBA00049504"/>
    </source>
</evidence>
<comment type="function">
    <text evidence="14 19">Joins adenosylcobinamide-GDP and alpha-ribazole to generate adenosylcobalamin (Ado-cobalamin). Also synthesizes adenosylcobalamin 5'-phosphate from adenosylcobinamide-GDP and alpha-ribazole 5'-phosphate.</text>
</comment>
<comment type="catalytic activity">
    <reaction evidence="17 19">
        <text>alpha-ribazole + adenosylcob(III)inamide-GDP = adenosylcob(III)alamin + GMP + H(+)</text>
        <dbReference type="Rhea" id="RHEA:16049"/>
        <dbReference type="ChEBI" id="CHEBI:10329"/>
        <dbReference type="ChEBI" id="CHEBI:15378"/>
        <dbReference type="ChEBI" id="CHEBI:18408"/>
        <dbReference type="ChEBI" id="CHEBI:58115"/>
        <dbReference type="ChEBI" id="CHEBI:60487"/>
        <dbReference type="EC" id="2.7.8.26"/>
    </reaction>
</comment>
<feature type="transmembrane region" description="Helical" evidence="19">
    <location>
        <begin position="61"/>
        <end position="81"/>
    </location>
</feature>
<dbReference type="GO" id="GO:0008818">
    <property type="term" value="F:cobalamin 5'-phosphate synthase activity"/>
    <property type="evidence" value="ECO:0007669"/>
    <property type="project" value="UniProtKB-UniRule"/>
</dbReference>
<comment type="caution">
    <text evidence="20">The sequence shown here is derived from an EMBL/GenBank/DDBJ whole genome shotgun (WGS) entry which is preliminary data.</text>
</comment>
<dbReference type="Pfam" id="PF02654">
    <property type="entry name" value="CobS"/>
    <property type="match status" value="1"/>
</dbReference>
<accession>A0A2T4U9G1</accession>
<dbReference type="UniPathway" id="UPA00148">
    <property type="reaction ID" value="UER00238"/>
</dbReference>
<organism evidence="20 21">
    <name type="scientific">Alkalicoccus saliphilus</name>
    <dbReference type="NCBI Taxonomy" id="200989"/>
    <lineage>
        <taxon>Bacteria</taxon>
        <taxon>Bacillati</taxon>
        <taxon>Bacillota</taxon>
        <taxon>Bacilli</taxon>
        <taxon>Bacillales</taxon>
        <taxon>Bacillaceae</taxon>
        <taxon>Alkalicoccus</taxon>
    </lineage>
</organism>
<comment type="similarity">
    <text evidence="4 19">Belongs to the CobS family.</text>
</comment>
<comment type="subcellular location">
    <subcellularLocation>
        <location evidence="2 19">Cell membrane</location>
        <topology evidence="2 19">Multi-pass membrane protein</topology>
    </subcellularLocation>
</comment>
<evidence type="ECO:0000256" key="11">
    <source>
        <dbReference type="ARBA" id="ARBA00022842"/>
    </source>
</evidence>
<keyword evidence="8 19" id="KW-0169">Cobalamin biosynthesis</keyword>
<keyword evidence="7 19" id="KW-1003">Cell membrane</keyword>
<feature type="transmembrane region" description="Helical" evidence="19">
    <location>
        <begin position="109"/>
        <end position="132"/>
    </location>
</feature>
<dbReference type="PANTHER" id="PTHR34148:SF1">
    <property type="entry name" value="ADENOSYLCOBINAMIDE-GDP RIBAZOLETRANSFERASE"/>
    <property type="match status" value="1"/>
</dbReference>
<sequence length="253" mass="28131">MKNAFHGFILAVQFLTRLPVPIEAPWNAVSSRWAVRMYPLTGILIGVLPALFVWLQLPVSLFMQSVIIVTFFVWMSGGLHLDGWMDTFDAVGANVSLEKKWAIMKDPHVGSFGILALVFLLGWKTLLIYELLSSGVSPWFFLLIPAAARWTAVYLLTEVPAAKPQGLAWSWQQHVTKKDLGLSLLPVLLLLPAAGTALFLWTAVFTGMFVIFYRSWILRHFHGVSGDLAGASIEGGELWALTAVWIFISFVTV</sequence>
<keyword evidence="21" id="KW-1185">Reference proteome</keyword>
<evidence type="ECO:0000256" key="5">
    <source>
        <dbReference type="ARBA" id="ARBA00013200"/>
    </source>
</evidence>
<evidence type="ECO:0000313" key="20">
    <source>
        <dbReference type="EMBL" id="PTL40031.1"/>
    </source>
</evidence>
<evidence type="ECO:0000256" key="17">
    <source>
        <dbReference type="ARBA" id="ARBA00048623"/>
    </source>
</evidence>
<evidence type="ECO:0000256" key="7">
    <source>
        <dbReference type="ARBA" id="ARBA00022475"/>
    </source>
</evidence>
<keyword evidence="13 19" id="KW-0472">Membrane</keyword>
<proteinExistence type="inferred from homology"/>
<comment type="pathway">
    <text evidence="3 19">Cofactor biosynthesis; adenosylcobalamin biosynthesis; adenosylcobalamin from cob(II)yrinate a,c-diamide: step 7/7.</text>
</comment>
<evidence type="ECO:0000256" key="3">
    <source>
        <dbReference type="ARBA" id="ARBA00004663"/>
    </source>
</evidence>
<dbReference type="GO" id="GO:0051073">
    <property type="term" value="F:adenosylcobinamide-GDP ribazoletransferase activity"/>
    <property type="evidence" value="ECO:0007669"/>
    <property type="project" value="UniProtKB-UniRule"/>
</dbReference>
<dbReference type="EMBL" id="PZJJ01000003">
    <property type="protein sequence ID" value="PTL40031.1"/>
    <property type="molecule type" value="Genomic_DNA"/>
</dbReference>
<protein>
    <recommendedName>
        <fullName evidence="6 19">Adenosylcobinamide-GDP ribazoletransferase</fullName>
        <ecNumber evidence="5 19">2.7.8.26</ecNumber>
    </recommendedName>
    <alternativeName>
        <fullName evidence="16 19">Cobalamin synthase</fullName>
    </alternativeName>
    <alternativeName>
        <fullName evidence="15 19">Cobalamin-5'-phosphate synthase</fullName>
    </alternativeName>
</protein>
<feature type="transmembrane region" description="Helical" evidence="19">
    <location>
        <begin position="35"/>
        <end position="54"/>
    </location>
</feature>
<dbReference type="HAMAP" id="MF_00719">
    <property type="entry name" value="CobS"/>
    <property type="match status" value="1"/>
</dbReference>
<evidence type="ECO:0000256" key="16">
    <source>
        <dbReference type="ARBA" id="ARBA00032853"/>
    </source>
</evidence>
<evidence type="ECO:0000256" key="2">
    <source>
        <dbReference type="ARBA" id="ARBA00004651"/>
    </source>
</evidence>
<feature type="transmembrane region" description="Helical" evidence="19">
    <location>
        <begin position="187"/>
        <end position="213"/>
    </location>
</feature>